<keyword evidence="2" id="KW-0812">Transmembrane</keyword>
<feature type="transmembrane region" description="Helical" evidence="2">
    <location>
        <begin position="6"/>
        <end position="27"/>
    </location>
</feature>
<accession>A0A1A9QCB1</accession>
<dbReference type="RefSeq" id="WP_187150060.1">
    <property type="nucleotide sequence ID" value="NZ_LWUJ01000011.1"/>
</dbReference>
<gene>
    <name evidence="3" type="ORF">A6V39_02070</name>
</gene>
<feature type="compositionally biased region" description="Basic and acidic residues" evidence="1">
    <location>
        <begin position="272"/>
        <end position="285"/>
    </location>
</feature>
<keyword evidence="2" id="KW-0472">Membrane</keyword>
<dbReference type="STRING" id="432608.A6V39_02070"/>
<evidence type="ECO:0000256" key="1">
    <source>
        <dbReference type="SAM" id="MobiDB-lite"/>
    </source>
</evidence>
<dbReference type="EMBL" id="LWUJ01000011">
    <property type="protein sequence ID" value="OAL10212.1"/>
    <property type="molecule type" value="Genomic_DNA"/>
</dbReference>
<keyword evidence="2" id="KW-1133">Transmembrane helix</keyword>
<evidence type="ECO:0000256" key="2">
    <source>
        <dbReference type="SAM" id="Phobius"/>
    </source>
</evidence>
<sequence>MVFNFANPYLLGIPIGFTSLFSVYGIWNNLKFASNTEHNYLARIQFSLKEENGTGDSPLKVKRIENKNYLFSDKDTLNRLTKETAERLEAYAKAYGSETVNVNVAKNSDDFLDFFIHFRTAKKSDSLNKLWMDNVHLNQISIDRYGYTFNEDGLPKETQDKVHKLVKWEDIGLSKAKLNVPQGLGVAHFEFNIFNQDIPKVELAALANTDPEKFKNGGSGSNDWYVWRDKDLLAIKFNYWLQTYVFSHEHTQSNEKIQAIIGSSGSSSTDQKTAKEQIQRNKEAMSEKEKKFAEEYLSIYHNNSNPISSMNNWTEVVQSITNESSFITSDKLNDIFEKFDKAKKDISVFSGHLITKIQAGSEDWSKYFNLKKLTPKKDEKEESEKEQKEGWDISGIKAIRDYEQEASNDKIKIYVDRRINEELSAKELYQLITEYSVRYFDFRTLTKDKNLLWPSAIYSQSSDAKKTQNIYVLDIENNNEYGFA</sequence>
<proteinExistence type="predicted"/>
<comment type="caution">
    <text evidence="3">The sequence shown here is derived from an EMBL/GenBank/DDBJ whole genome shotgun (WGS) entry which is preliminary data.</text>
</comment>
<evidence type="ECO:0000313" key="4">
    <source>
        <dbReference type="Proteomes" id="UP000077623"/>
    </source>
</evidence>
<evidence type="ECO:0000313" key="3">
    <source>
        <dbReference type="EMBL" id="OAL10212.1"/>
    </source>
</evidence>
<reference evidence="4" key="1">
    <citation type="submission" date="2016-04" db="EMBL/GenBank/DDBJ databases">
        <authorList>
            <person name="Quiroz-Castaneda R.E."/>
            <person name="Martinez-Ocampo F."/>
        </authorList>
    </citation>
    <scope>NUCLEOTIDE SEQUENCE [LARGE SCALE GENOMIC DNA]</scope>
    <source>
        <strain evidence="4">INIFAP01</strain>
    </source>
</reference>
<protein>
    <submittedName>
        <fullName evidence="3">Uncharacterized protein</fullName>
    </submittedName>
</protein>
<dbReference type="AlphaFoldDB" id="A0A1A9QCB1"/>
<organism evidence="3 4">
    <name type="scientific">Candidatus Mycoplasma haematobovis</name>
    <dbReference type="NCBI Taxonomy" id="432608"/>
    <lineage>
        <taxon>Bacteria</taxon>
        <taxon>Bacillati</taxon>
        <taxon>Mycoplasmatota</taxon>
        <taxon>Mollicutes</taxon>
        <taxon>Mycoplasmataceae</taxon>
        <taxon>Mycoplasma</taxon>
    </lineage>
</organism>
<keyword evidence="4" id="KW-1185">Reference proteome</keyword>
<dbReference type="Proteomes" id="UP000077623">
    <property type="component" value="Unassembled WGS sequence"/>
</dbReference>
<feature type="region of interest" description="Disordered" evidence="1">
    <location>
        <begin position="262"/>
        <end position="285"/>
    </location>
</feature>
<name>A0A1A9QCB1_9MOLU</name>